<dbReference type="Proteomes" id="UP000504609">
    <property type="component" value="Unplaced"/>
</dbReference>
<evidence type="ECO:0000313" key="1">
    <source>
        <dbReference type="Proteomes" id="UP000504609"/>
    </source>
</evidence>
<sequence length="289" mass="32542">MASISLEELHLYHAIDRELFSRLMINLSRDPAQSLLIISLWLWLEEQGFTNFIFKIIPFPDHFINSLANEALFCLNSLVFDSRHGGGPHPTLLPPVFPATSLVAGTEISVVLFIRNRFRAISGVKYFLTNVCSRVFTDILETVLGRTDSQSDAALVINGFPHPVFGSITIVPKCLNHTFPTGRLWEWRMSDGGIVEDDRTLFLTFSRGFPVSAEEIKGLFTEAFGECVVGIQMELVPVGEQPLYARVVMSSVVAVDRILDGKRIAKFRTNGKHIWARKYERRSELLTGK</sequence>
<name>A0A6J1GHL8_CUCMO</name>
<gene>
    <name evidence="2" type="primary">LOC111454239</name>
</gene>
<keyword evidence="1" id="KW-1185">Reference proteome</keyword>
<organism evidence="1 2">
    <name type="scientific">Cucurbita moschata</name>
    <name type="common">Winter crookneck squash</name>
    <name type="synonym">Cucurbita pepo var. moschata</name>
    <dbReference type="NCBI Taxonomy" id="3662"/>
    <lineage>
        <taxon>Eukaryota</taxon>
        <taxon>Viridiplantae</taxon>
        <taxon>Streptophyta</taxon>
        <taxon>Embryophyta</taxon>
        <taxon>Tracheophyta</taxon>
        <taxon>Spermatophyta</taxon>
        <taxon>Magnoliopsida</taxon>
        <taxon>eudicotyledons</taxon>
        <taxon>Gunneridae</taxon>
        <taxon>Pentapetalae</taxon>
        <taxon>rosids</taxon>
        <taxon>fabids</taxon>
        <taxon>Cucurbitales</taxon>
        <taxon>Cucurbitaceae</taxon>
        <taxon>Cucurbiteae</taxon>
        <taxon>Cucurbita</taxon>
    </lineage>
</organism>
<dbReference type="PANTHER" id="PTHR33527:SF18">
    <property type="entry name" value="F13O11.17 PROTEIN"/>
    <property type="match status" value="1"/>
</dbReference>
<dbReference type="AlphaFoldDB" id="A0A6J1GHL8"/>
<accession>A0A6J1GHL8</accession>
<dbReference type="GeneID" id="111454239"/>
<dbReference type="KEGG" id="cmos:111454239"/>
<reference evidence="2" key="1">
    <citation type="submission" date="2025-08" db="UniProtKB">
        <authorList>
            <consortium name="RefSeq"/>
        </authorList>
    </citation>
    <scope>IDENTIFICATION</scope>
    <source>
        <tissue evidence="2">Young leaves</tissue>
    </source>
</reference>
<proteinExistence type="predicted"/>
<dbReference type="RefSeq" id="XP_022951408.1">
    <property type="nucleotide sequence ID" value="XM_023095640.1"/>
</dbReference>
<dbReference type="PANTHER" id="PTHR33527">
    <property type="entry name" value="OS07G0274300 PROTEIN"/>
    <property type="match status" value="1"/>
</dbReference>
<protein>
    <submittedName>
        <fullName evidence="2">Uncharacterized protein LOC111454239</fullName>
    </submittedName>
</protein>
<evidence type="ECO:0000313" key="2">
    <source>
        <dbReference type="RefSeq" id="XP_022951408.1"/>
    </source>
</evidence>